<dbReference type="VEuPathDB" id="TriTrypDB:Lsey_0184_0100"/>
<dbReference type="PANTHER" id="PTHR45625">
    <property type="entry name" value="PEPTIDYL-PROLYL CIS-TRANS ISOMERASE-RELATED"/>
    <property type="match status" value="1"/>
</dbReference>
<evidence type="ECO:0000256" key="1">
    <source>
        <dbReference type="ARBA" id="ARBA00013194"/>
    </source>
</evidence>
<dbReference type="AlphaFoldDB" id="A0A0N0P4M9"/>
<dbReference type="PROSITE" id="PS50072">
    <property type="entry name" value="CSA_PPIASE_2"/>
    <property type="match status" value="1"/>
</dbReference>
<evidence type="ECO:0000259" key="4">
    <source>
        <dbReference type="PROSITE" id="PS50072"/>
    </source>
</evidence>
<keyword evidence="2" id="KW-0697">Rotamase</keyword>
<sequence length="192" mass="20806">MCGEARVVQLQSSCGSLSIELYNNFCADGFWQLACSGQLRRLMFRRLLSGFAIMGEVADPCARCFSAREVAAVWESSEAPKLYHVGAGLLSCRPVVGAPVCCNFVLTLSPQPQLDATHVVFGRVYSGFQAVERMARMEVDPKFSFYTPVTVLKCSTAILPKGTPPGNENIVRTADGCTVKQMSSVPLASLLE</sequence>
<dbReference type="OrthoDB" id="271386at2759"/>
<feature type="domain" description="PPIase cyclophilin-type" evidence="4">
    <location>
        <begin position="7"/>
        <end position="156"/>
    </location>
</feature>
<keyword evidence="6" id="KW-1185">Reference proteome</keyword>
<evidence type="ECO:0000256" key="3">
    <source>
        <dbReference type="ARBA" id="ARBA00023235"/>
    </source>
</evidence>
<proteinExistence type="predicted"/>
<dbReference type="EMBL" id="LJSK01000184">
    <property type="protein sequence ID" value="KPI85489.1"/>
    <property type="molecule type" value="Genomic_DNA"/>
</dbReference>
<name>A0A0N0P4M9_LEPSE</name>
<evidence type="ECO:0000256" key="2">
    <source>
        <dbReference type="ARBA" id="ARBA00023110"/>
    </source>
</evidence>
<organism evidence="5 6">
    <name type="scientific">Leptomonas seymouri</name>
    <dbReference type="NCBI Taxonomy" id="5684"/>
    <lineage>
        <taxon>Eukaryota</taxon>
        <taxon>Discoba</taxon>
        <taxon>Euglenozoa</taxon>
        <taxon>Kinetoplastea</taxon>
        <taxon>Metakinetoplastina</taxon>
        <taxon>Trypanosomatida</taxon>
        <taxon>Trypanosomatidae</taxon>
        <taxon>Leishmaniinae</taxon>
        <taxon>Leptomonas</taxon>
    </lineage>
</organism>
<dbReference type="OMA" id="HMQVDAD"/>
<dbReference type="EC" id="5.2.1.8" evidence="1"/>
<dbReference type="GO" id="GO:0003755">
    <property type="term" value="F:peptidyl-prolyl cis-trans isomerase activity"/>
    <property type="evidence" value="ECO:0007669"/>
    <property type="project" value="UniProtKB-KW"/>
</dbReference>
<dbReference type="GO" id="GO:0071013">
    <property type="term" value="C:catalytic step 2 spliceosome"/>
    <property type="evidence" value="ECO:0007669"/>
    <property type="project" value="TreeGrafter"/>
</dbReference>
<dbReference type="InterPro" id="IPR044666">
    <property type="entry name" value="Cyclophilin_A-like"/>
</dbReference>
<dbReference type="PANTHER" id="PTHR45625:SF4">
    <property type="entry name" value="PEPTIDYLPROLYL ISOMERASE DOMAIN AND WD REPEAT-CONTAINING PROTEIN 1"/>
    <property type="match status" value="1"/>
</dbReference>
<reference evidence="5 6" key="1">
    <citation type="journal article" date="2015" name="PLoS Pathog.">
        <title>Leptomonas seymouri: Adaptations to the Dixenous Life Cycle Analyzed by Genome Sequencing, Transcriptome Profiling and Co-infection with Leishmania donovani.</title>
        <authorList>
            <person name="Kraeva N."/>
            <person name="Butenko A."/>
            <person name="Hlavacova J."/>
            <person name="Kostygov A."/>
            <person name="Myskova J."/>
            <person name="Grybchuk D."/>
            <person name="Lestinova T."/>
            <person name="Votypka J."/>
            <person name="Volf P."/>
            <person name="Opperdoes F."/>
            <person name="Flegontov P."/>
            <person name="Lukes J."/>
            <person name="Yurchenko V."/>
        </authorList>
    </citation>
    <scope>NUCLEOTIDE SEQUENCE [LARGE SCALE GENOMIC DNA]</scope>
    <source>
        <strain evidence="5 6">ATCC 30220</strain>
    </source>
</reference>
<protein>
    <recommendedName>
        <fullName evidence="1">peptidylprolyl isomerase</fullName>
        <ecNumber evidence="1">5.2.1.8</ecNumber>
    </recommendedName>
</protein>
<comment type="caution">
    <text evidence="5">The sequence shown here is derived from an EMBL/GenBank/DDBJ whole genome shotgun (WGS) entry which is preliminary data.</text>
</comment>
<dbReference type="InterPro" id="IPR002130">
    <property type="entry name" value="Cyclophilin-type_PPIase_dom"/>
</dbReference>
<dbReference type="InterPro" id="IPR029000">
    <property type="entry name" value="Cyclophilin-like_dom_sf"/>
</dbReference>
<keyword evidence="3" id="KW-0413">Isomerase</keyword>
<dbReference type="Pfam" id="PF00160">
    <property type="entry name" value="Pro_isomerase"/>
    <property type="match status" value="1"/>
</dbReference>
<dbReference type="Proteomes" id="UP000038009">
    <property type="component" value="Unassembled WGS sequence"/>
</dbReference>
<evidence type="ECO:0000313" key="5">
    <source>
        <dbReference type="EMBL" id="KPI85489.1"/>
    </source>
</evidence>
<dbReference type="Gene3D" id="2.40.100.10">
    <property type="entry name" value="Cyclophilin-like"/>
    <property type="match status" value="1"/>
</dbReference>
<gene>
    <name evidence="5" type="ORF">ABL78_5449</name>
</gene>
<accession>A0A0N0P4M9</accession>
<evidence type="ECO:0000313" key="6">
    <source>
        <dbReference type="Proteomes" id="UP000038009"/>
    </source>
</evidence>
<dbReference type="SUPFAM" id="SSF50891">
    <property type="entry name" value="Cyclophilin-like"/>
    <property type="match status" value="1"/>
</dbReference>